<proteinExistence type="predicted"/>
<reference evidence="1 2" key="1">
    <citation type="submission" date="2016-05" db="EMBL/GenBank/DDBJ databases">
        <title>Bacillus thuringiensis and Bacillus weihenstephanensis as novel biocontrol agents of wilt causing Verticillium species.</title>
        <authorList>
            <person name="Hollensteiner J."/>
            <person name="Wemheuer F."/>
            <person name="Harting R."/>
            <person name="Kolarzyk A."/>
            <person name="Diaz-Valerio S."/>
            <person name="Poehlein A."/>
            <person name="Brzuszkiewicz E."/>
            <person name="Nesemann K."/>
            <person name="Braus-Stromeyer S."/>
            <person name="Braus G."/>
            <person name="Daniel R."/>
            <person name="Liesegang H."/>
        </authorList>
    </citation>
    <scope>NUCLEOTIDE SEQUENCE [LARGE SCALE GENOMIC DNA]</scope>
    <source>
        <strain evidence="1 2">GOE11</strain>
    </source>
</reference>
<protein>
    <submittedName>
        <fullName evidence="1">Uncharacterized protein</fullName>
    </submittedName>
</protein>
<dbReference type="AlphaFoldDB" id="A0A1E8BQ23"/>
<evidence type="ECO:0000313" key="2">
    <source>
        <dbReference type="Proteomes" id="UP000175835"/>
    </source>
</evidence>
<organism evidence="1 2">
    <name type="scientific">Bacillus mycoides</name>
    <dbReference type="NCBI Taxonomy" id="1405"/>
    <lineage>
        <taxon>Bacteria</taxon>
        <taxon>Bacillati</taxon>
        <taxon>Bacillota</taxon>
        <taxon>Bacilli</taxon>
        <taxon>Bacillales</taxon>
        <taxon>Bacillaceae</taxon>
        <taxon>Bacillus</taxon>
        <taxon>Bacillus cereus group</taxon>
    </lineage>
</organism>
<evidence type="ECO:0000313" key="1">
    <source>
        <dbReference type="EMBL" id="OFD96578.1"/>
    </source>
</evidence>
<gene>
    <name evidence="1" type="ORF">BWGOE11_20180</name>
</gene>
<dbReference type="EMBL" id="LXLX01000025">
    <property type="protein sequence ID" value="OFD96578.1"/>
    <property type="molecule type" value="Genomic_DNA"/>
</dbReference>
<accession>A0A1E8BQ23</accession>
<name>A0A1E8BQ23_BACMY</name>
<dbReference type="Proteomes" id="UP000175835">
    <property type="component" value="Unassembled WGS sequence"/>
</dbReference>
<sequence>MKGLIESNETFVNKILRLSSFEGGLELQIQHGLLREGTQLTVITSSGRLSCSSQFSIKVLNSLGFAKEIP</sequence>
<comment type="caution">
    <text evidence="1">The sequence shown here is derived from an EMBL/GenBank/DDBJ whole genome shotgun (WGS) entry which is preliminary data.</text>
</comment>